<evidence type="ECO:0000259" key="6">
    <source>
        <dbReference type="Pfam" id="PF22022"/>
    </source>
</evidence>
<dbReference type="InterPro" id="IPR038488">
    <property type="entry name" value="Integrase_DNA-bd_sf"/>
</dbReference>
<dbReference type="Pfam" id="PF22022">
    <property type="entry name" value="Phage_int_M"/>
    <property type="match status" value="1"/>
</dbReference>
<evidence type="ECO:0000256" key="2">
    <source>
        <dbReference type="ARBA" id="ARBA00022908"/>
    </source>
</evidence>
<dbReference type="InterPro" id="IPR025166">
    <property type="entry name" value="Integrase_DNA_bind_dom"/>
</dbReference>
<evidence type="ECO:0000256" key="4">
    <source>
        <dbReference type="SAM" id="MobiDB-lite"/>
    </source>
</evidence>
<feature type="region of interest" description="Disordered" evidence="4">
    <location>
        <begin position="1"/>
        <end position="30"/>
    </location>
</feature>
<dbReference type="GO" id="GO:0003677">
    <property type="term" value="F:DNA binding"/>
    <property type="evidence" value="ECO:0007669"/>
    <property type="project" value="UniProtKB-KW"/>
</dbReference>
<comment type="similarity">
    <text evidence="1">Belongs to the 'phage' integrase family.</text>
</comment>
<proteinExistence type="inferred from homology"/>
<reference evidence="7 8" key="1">
    <citation type="submission" date="2018-06" db="EMBL/GenBank/DDBJ databases">
        <authorList>
            <consortium name="Pathogen Informatics"/>
            <person name="Doyle S."/>
        </authorList>
    </citation>
    <scope>NUCLEOTIDE SEQUENCE [LARGE SCALE GENOMIC DNA]</scope>
    <source>
        <strain evidence="7 8">NCTC10699</strain>
    </source>
</reference>
<feature type="domain" description="Phage integrase central" evidence="6">
    <location>
        <begin position="108"/>
        <end position="169"/>
    </location>
</feature>
<name>A0A379B827_9PAST</name>
<dbReference type="GO" id="GO:0015074">
    <property type="term" value="P:DNA integration"/>
    <property type="evidence" value="ECO:0007669"/>
    <property type="project" value="UniProtKB-KW"/>
</dbReference>
<feature type="domain" description="Integrase DNA-binding" evidence="5">
    <location>
        <begin position="8"/>
        <end position="94"/>
    </location>
</feature>
<evidence type="ECO:0000256" key="3">
    <source>
        <dbReference type="ARBA" id="ARBA00023125"/>
    </source>
</evidence>
<dbReference type="PANTHER" id="PTHR30629:SF6">
    <property type="entry name" value="PROPHAGE INTEGRASE INTA-RELATED"/>
    <property type="match status" value="1"/>
</dbReference>
<evidence type="ECO:0000259" key="5">
    <source>
        <dbReference type="Pfam" id="PF13356"/>
    </source>
</evidence>
<dbReference type="InterPro" id="IPR053876">
    <property type="entry name" value="Phage_int_M"/>
</dbReference>
<dbReference type="InterPro" id="IPR050808">
    <property type="entry name" value="Phage_Integrase"/>
</dbReference>
<dbReference type="Pfam" id="PF13356">
    <property type="entry name" value="Arm-DNA-bind_3"/>
    <property type="match status" value="1"/>
</dbReference>
<evidence type="ECO:0000313" key="8">
    <source>
        <dbReference type="Proteomes" id="UP000254280"/>
    </source>
</evidence>
<organism evidence="7 8">
    <name type="scientific">[Pasteurella] mairii</name>
    <dbReference type="NCBI Taxonomy" id="757"/>
    <lineage>
        <taxon>Bacteria</taxon>
        <taxon>Pseudomonadati</taxon>
        <taxon>Pseudomonadota</taxon>
        <taxon>Gammaproteobacteria</taxon>
        <taxon>Pasteurellales</taxon>
        <taxon>Pasteurellaceae</taxon>
    </lineage>
</organism>
<keyword evidence="8" id="KW-1185">Reference proteome</keyword>
<keyword evidence="2" id="KW-0229">DNA integration</keyword>
<evidence type="ECO:0000256" key="1">
    <source>
        <dbReference type="ARBA" id="ARBA00008857"/>
    </source>
</evidence>
<keyword evidence="3" id="KW-0238">DNA-binding</keyword>
<dbReference type="Gene3D" id="3.30.160.390">
    <property type="entry name" value="Integrase, DNA-binding domain"/>
    <property type="match status" value="1"/>
</dbReference>
<sequence>MARKIIGLTNTQVERSKHDPRGKKELNDGNGLFLELKPTGAKVWRFRYSHPTTNKRTKITIGNYPDITLAQARQQREEWRALLAQGINPQTHKARIARELELAEANTFLAIAQKWRAKKLGEIEEKTVRKYWGSLELHVLPFIGSYPITEIVPSLALVPLERVQARNNISKSLIR</sequence>
<dbReference type="Gene3D" id="1.10.150.130">
    <property type="match status" value="1"/>
</dbReference>
<evidence type="ECO:0000313" key="7">
    <source>
        <dbReference type="EMBL" id="SUB34641.1"/>
    </source>
</evidence>
<dbReference type="InterPro" id="IPR010998">
    <property type="entry name" value="Integrase_recombinase_N"/>
</dbReference>
<accession>A0A379B827</accession>
<dbReference type="PANTHER" id="PTHR30629">
    <property type="entry name" value="PROPHAGE INTEGRASE"/>
    <property type="match status" value="1"/>
</dbReference>
<dbReference type="EMBL" id="UGSS01000002">
    <property type="protein sequence ID" value="SUB34641.1"/>
    <property type="molecule type" value="Genomic_DNA"/>
</dbReference>
<dbReference type="OrthoDB" id="9795573at2"/>
<dbReference type="Proteomes" id="UP000254280">
    <property type="component" value="Unassembled WGS sequence"/>
</dbReference>
<gene>
    <name evidence="7" type="primary">intA_6</name>
    <name evidence="7" type="ORF">NCTC10699_02313</name>
</gene>
<protein>
    <submittedName>
        <fullName evidence="7">Phage integrase family site-specific recombinase</fullName>
    </submittedName>
</protein>
<dbReference type="AlphaFoldDB" id="A0A379B827"/>
<feature type="compositionally biased region" description="Basic and acidic residues" evidence="4">
    <location>
        <begin position="14"/>
        <end position="27"/>
    </location>
</feature>